<proteinExistence type="predicted"/>
<feature type="chain" id="PRO_5031396670" evidence="5">
    <location>
        <begin position="21"/>
        <end position="383"/>
    </location>
</feature>
<evidence type="ECO:0000256" key="2">
    <source>
        <dbReference type="PIRSR" id="PIRSR600246-2"/>
    </source>
</evidence>
<dbReference type="Pfam" id="PF01112">
    <property type="entry name" value="Asparaginase_2"/>
    <property type="match status" value="1"/>
</dbReference>
<name>A0A7W8MHJ0_9CAUL</name>
<keyword evidence="6" id="KW-0378">Hydrolase</keyword>
<accession>A0A7W8MHJ0</accession>
<protein>
    <submittedName>
        <fullName evidence="6">Beta-aspartyl-peptidase (Threonine type)</fullName>
        <ecNumber evidence="6">3.4.19.5</ecNumber>
    </submittedName>
</protein>
<dbReference type="InterPro" id="IPR029055">
    <property type="entry name" value="Ntn_hydrolases_N"/>
</dbReference>
<feature type="signal peptide" evidence="5">
    <location>
        <begin position="1"/>
        <end position="20"/>
    </location>
</feature>
<comment type="caution">
    <text evidence="6">The sequence shown here is derived from an EMBL/GenBank/DDBJ whole genome shotgun (WGS) entry which is preliminary data.</text>
</comment>
<feature type="region of interest" description="Disordered" evidence="4">
    <location>
        <begin position="178"/>
        <end position="204"/>
    </location>
</feature>
<gene>
    <name evidence="6" type="ORF">HNQ67_002218</name>
</gene>
<sequence>MNRWFAALALMVLTVGPAAAQDAPRWSFAIHGGAGVIERDSLTPEQDAAYRAALHRALEAGSAVLADGGSALDAIQAAIEQMEDDPLFNAGRGAVFTAAGRNELDAAVMDGSNLQAGAVAGLTVTRHPIAAARAVMEQSPHVMLIGEGADTFAASVGLEQVDPAFFFTERRWRGLESALRSQNQPIPARPDGAPGPQASADLPQPPLNERKFGTVGAVALDSQGRLAAGTSTGGMTAKRWGRVGDVPVIGAGTYASNRDGCAVSATGDGEYFIRASVARDICAGMGQTYAHWDFPNSAERAADAIECEAWGEPADICAASPGPQWARAEIEQVEALGGSGGVIVMNRDGRPAFAMNTSGMYRGAVSANEPARVAIYGDEALRP</sequence>
<dbReference type="InterPro" id="IPR000246">
    <property type="entry name" value="Peptidase_T2"/>
</dbReference>
<keyword evidence="5" id="KW-0732">Signal</keyword>
<dbReference type="PANTHER" id="PTHR10188">
    <property type="entry name" value="L-ASPARAGINASE"/>
    <property type="match status" value="1"/>
</dbReference>
<dbReference type="Proteomes" id="UP000566663">
    <property type="component" value="Unassembled WGS sequence"/>
</dbReference>
<evidence type="ECO:0000313" key="6">
    <source>
        <dbReference type="EMBL" id="MBB5292694.1"/>
    </source>
</evidence>
<dbReference type="GO" id="GO:0016811">
    <property type="term" value="F:hydrolase activity, acting on carbon-nitrogen (but not peptide) bonds, in linear amides"/>
    <property type="evidence" value="ECO:0007669"/>
    <property type="project" value="UniProtKB-ARBA"/>
</dbReference>
<feature type="binding site" evidence="2">
    <location>
        <begin position="242"/>
        <end position="245"/>
    </location>
    <ligand>
        <name>substrate</name>
    </ligand>
</feature>
<evidence type="ECO:0000313" key="7">
    <source>
        <dbReference type="Proteomes" id="UP000566663"/>
    </source>
</evidence>
<dbReference type="Gene3D" id="3.60.20.30">
    <property type="entry name" value="(Glycosyl)asparaginase"/>
    <property type="match status" value="1"/>
</dbReference>
<evidence type="ECO:0000256" key="3">
    <source>
        <dbReference type="PIRSR" id="PIRSR600246-3"/>
    </source>
</evidence>
<organism evidence="6 7">
    <name type="scientific">Brevundimonas basaltis</name>
    <dbReference type="NCBI Taxonomy" id="472166"/>
    <lineage>
        <taxon>Bacteria</taxon>
        <taxon>Pseudomonadati</taxon>
        <taxon>Pseudomonadota</taxon>
        <taxon>Alphaproteobacteria</taxon>
        <taxon>Caulobacterales</taxon>
        <taxon>Caulobacteraceae</taxon>
        <taxon>Brevundimonas</taxon>
    </lineage>
</organism>
<dbReference type="PANTHER" id="PTHR10188:SF6">
    <property type="entry name" value="N(4)-(BETA-N-ACETYLGLUCOSAMINYL)-L-ASPARAGINASE"/>
    <property type="match status" value="1"/>
</dbReference>
<dbReference type="AlphaFoldDB" id="A0A7W8MHJ0"/>
<dbReference type="SUPFAM" id="SSF56235">
    <property type="entry name" value="N-terminal nucleophile aminohydrolases (Ntn hydrolases)"/>
    <property type="match status" value="1"/>
</dbReference>
<dbReference type="RefSeq" id="WP_183255291.1">
    <property type="nucleotide sequence ID" value="NZ_BAAAFF010000001.1"/>
</dbReference>
<feature type="site" description="Cleavage; by autolysis" evidence="3">
    <location>
        <begin position="213"/>
        <end position="214"/>
    </location>
</feature>
<dbReference type="GO" id="GO:0008798">
    <property type="term" value="F:beta-aspartyl-peptidase activity"/>
    <property type="evidence" value="ECO:0007669"/>
    <property type="project" value="UniProtKB-EC"/>
</dbReference>
<dbReference type="CDD" id="cd04701">
    <property type="entry name" value="Asparaginase_2"/>
    <property type="match status" value="1"/>
</dbReference>
<dbReference type="EMBL" id="JACHFZ010000004">
    <property type="protein sequence ID" value="MBB5292694.1"/>
    <property type="molecule type" value="Genomic_DNA"/>
</dbReference>
<reference evidence="6 7" key="1">
    <citation type="submission" date="2020-08" db="EMBL/GenBank/DDBJ databases">
        <title>Genomic Encyclopedia of Type Strains, Phase IV (KMG-IV): sequencing the most valuable type-strain genomes for metagenomic binning, comparative biology and taxonomic classification.</title>
        <authorList>
            <person name="Goeker M."/>
        </authorList>
    </citation>
    <scope>NUCLEOTIDE SEQUENCE [LARGE SCALE GENOMIC DNA]</scope>
    <source>
        <strain evidence="6 7">DSM 25335</strain>
    </source>
</reference>
<evidence type="ECO:0000256" key="1">
    <source>
        <dbReference type="PIRSR" id="PIRSR600246-1"/>
    </source>
</evidence>
<evidence type="ECO:0000256" key="5">
    <source>
        <dbReference type="SAM" id="SignalP"/>
    </source>
</evidence>
<feature type="active site" description="Nucleophile" evidence="1">
    <location>
        <position position="214"/>
    </location>
</feature>
<keyword evidence="7" id="KW-1185">Reference proteome</keyword>
<evidence type="ECO:0000256" key="4">
    <source>
        <dbReference type="SAM" id="MobiDB-lite"/>
    </source>
</evidence>
<feature type="binding site" evidence="2">
    <location>
        <begin position="266"/>
        <end position="269"/>
    </location>
    <ligand>
        <name>substrate</name>
    </ligand>
</feature>
<dbReference type="EC" id="3.4.19.5" evidence="6"/>